<dbReference type="SUPFAM" id="SSF53474">
    <property type="entry name" value="alpha/beta-Hydrolases"/>
    <property type="match status" value="1"/>
</dbReference>
<dbReference type="GO" id="GO:0016042">
    <property type="term" value="P:lipid catabolic process"/>
    <property type="evidence" value="ECO:0007669"/>
    <property type="project" value="InterPro"/>
</dbReference>
<evidence type="ECO:0000259" key="2">
    <source>
        <dbReference type="Pfam" id="PF12697"/>
    </source>
</evidence>
<dbReference type="RefSeq" id="WP_106130516.1">
    <property type="nucleotide sequence ID" value="NZ_PVZG01000023.1"/>
</dbReference>
<comment type="caution">
    <text evidence="3">The sequence shown here is derived from an EMBL/GenBank/DDBJ whole genome shotgun (WGS) entry which is preliminary data.</text>
</comment>
<feature type="domain" description="AB hydrolase-1" evidence="2">
    <location>
        <begin position="28"/>
        <end position="157"/>
    </location>
</feature>
<dbReference type="EMBL" id="PVZG01000023">
    <property type="protein sequence ID" value="PRY20551.1"/>
    <property type="molecule type" value="Genomic_DNA"/>
</dbReference>
<dbReference type="Pfam" id="PF12697">
    <property type="entry name" value="Abhydrolase_6"/>
    <property type="match status" value="1"/>
</dbReference>
<proteinExistence type="predicted"/>
<protein>
    <submittedName>
        <fullName evidence="3">Triacylglycerol lipase</fullName>
    </submittedName>
</protein>
<sequence length="222" mass="22773">MHLALSAVLGLAMLAAPPSAPRAAAEPVVLVHGWEGSPANMSAMRDAFVAAGHPTYVIDLPGEENVANATAIAGLVGRVRAETGAPAVHLVGHSMGGLSARYFIKRLGGAEVVLTYVSMGTAQNGYLPACLLPLDAGGQMCPSSEFLRDLNEGDDTPGPTAYSTFRSSQESARNVHLDGGACFLVVPGVVHSDQPKSPPFIEAALAAVAGTCPGTYVDDPVR</sequence>
<dbReference type="Gene3D" id="3.40.50.1820">
    <property type="entry name" value="alpha/beta hydrolase"/>
    <property type="match status" value="1"/>
</dbReference>
<reference evidence="3 4" key="1">
    <citation type="submission" date="2018-03" db="EMBL/GenBank/DDBJ databases">
        <title>Genomic Encyclopedia of Archaeal and Bacterial Type Strains, Phase II (KMG-II): from individual species to whole genera.</title>
        <authorList>
            <person name="Goeker M."/>
        </authorList>
    </citation>
    <scope>NUCLEOTIDE SEQUENCE [LARGE SCALE GENOMIC DNA]</scope>
    <source>
        <strain evidence="3 4">DSM 45348</strain>
    </source>
</reference>
<feature type="signal peptide" evidence="1">
    <location>
        <begin position="1"/>
        <end position="20"/>
    </location>
</feature>
<dbReference type="InterPro" id="IPR000073">
    <property type="entry name" value="AB_hydrolase_1"/>
</dbReference>
<keyword evidence="4" id="KW-1185">Reference proteome</keyword>
<dbReference type="InterPro" id="IPR029058">
    <property type="entry name" value="AB_hydrolase_fold"/>
</dbReference>
<accession>A0A2T0RHE6</accession>
<gene>
    <name evidence="3" type="ORF">CLV70_12319</name>
</gene>
<name>A0A2T0RHE6_9ACTN</name>
<dbReference type="PANTHER" id="PTHR32015">
    <property type="entry name" value="FASTING INDUCED LIPASE"/>
    <property type="match status" value="1"/>
</dbReference>
<dbReference type="Proteomes" id="UP000239209">
    <property type="component" value="Unassembled WGS sequence"/>
</dbReference>
<feature type="chain" id="PRO_5039078420" evidence="1">
    <location>
        <begin position="21"/>
        <end position="222"/>
    </location>
</feature>
<dbReference type="InterPro" id="IPR002918">
    <property type="entry name" value="Lipase_EstA/Esterase_EstB"/>
</dbReference>
<evidence type="ECO:0000256" key="1">
    <source>
        <dbReference type="SAM" id="SignalP"/>
    </source>
</evidence>
<dbReference type="OrthoDB" id="8871309at2"/>
<dbReference type="AlphaFoldDB" id="A0A2T0RHE6"/>
<keyword evidence="1" id="KW-0732">Signal</keyword>
<evidence type="ECO:0000313" key="3">
    <source>
        <dbReference type="EMBL" id="PRY20551.1"/>
    </source>
</evidence>
<evidence type="ECO:0000313" key="4">
    <source>
        <dbReference type="Proteomes" id="UP000239209"/>
    </source>
</evidence>
<dbReference type="PANTHER" id="PTHR32015:SF1">
    <property type="entry name" value="LIPASE"/>
    <property type="match status" value="1"/>
</dbReference>
<dbReference type="GO" id="GO:0016298">
    <property type="term" value="F:lipase activity"/>
    <property type="evidence" value="ECO:0007669"/>
    <property type="project" value="TreeGrafter"/>
</dbReference>
<organism evidence="3 4">
    <name type="scientific">Pseudosporangium ferrugineum</name>
    <dbReference type="NCBI Taxonomy" id="439699"/>
    <lineage>
        <taxon>Bacteria</taxon>
        <taxon>Bacillati</taxon>
        <taxon>Actinomycetota</taxon>
        <taxon>Actinomycetes</taxon>
        <taxon>Micromonosporales</taxon>
        <taxon>Micromonosporaceae</taxon>
        <taxon>Pseudosporangium</taxon>
    </lineage>
</organism>